<protein>
    <submittedName>
        <fullName evidence="3">Ovule protein</fullName>
    </submittedName>
</protein>
<evidence type="ECO:0000313" key="1">
    <source>
        <dbReference type="EMBL" id="VDM48864.1"/>
    </source>
</evidence>
<accession>A0A183V9X3</accession>
<evidence type="ECO:0000313" key="3">
    <source>
        <dbReference type="WBParaSite" id="TCNE_0001754401-mRNA-1"/>
    </source>
</evidence>
<organism evidence="2 3">
    <name type="scientific">Toxocara canis</name>
    <name type="common">Canine roundworm</name>
    <dbReference type="NCBI Taxonomy" id="6265"/>
    <lineage>
        <taxon>Eukaryota</taxon>
        <taxon>Metazoa</taxon>
        <taxon>Ecdysozoa</taxon>
        <taxon>Nematoda</taxon>
        <taxon>Chromadorea</taxon>
        <taxon>Rhabditida</taxon>
        <taxon>Spirurina</taxon>
        <taxon>Ascaridomorpha</taxon>
        <taxon>Ascaridoidea</taxon>
        <taxon>Toxocaridae</taxon>
        <taxon>Toxocara</taxon>
    </lineage>
</organism>
<dbReference type="AlphaFoldDB" id="A0A183V9X3"/>
<name>A0A183V9X3_TOXCA</name>
<keyword evidence="2" id="KW-1185">Reference proteome</keyword>
<gene>
    <name evidence="1" type="ORF">TCNE_LOCUS17543</name>
</gene>
<reference evidence="1 2" key="2">
    <citation type="submission" date="2018-11" db="EMBL/GenBank/DDBJ databases">
        <authorList>
            <consortium name="Pathogen Informatics"/>
        </authorList>
    </citation>
    <scope>NUCLEOTIDE SEQUENCE [LARGE SCALE GENOMIC DNA]</scope>
</reference>
<evidence type="ECO:0000313" key="2">
    <source>
        <dbReference type="Proteomes" id="UP000050794"/>
    </source>
</evidence>
<proteinExistence type="predicted"/>
<reference evidence="3" key="1">
    <citation type="submission" date="2016-06" db="UniProtKB">
        <authorList>
            <consortium name="WormBaseParasite"/>
        </authorList>
    </citation>
    <scope>IDENTIFICATION</scope>
</reference>
<sequence>MGSAHGLIIKLGSSVKNEKERCVNSHCFKVLEKAVLGQMSMNLDLANLAPNRCGNDVDHPGREFSFDHI</sequence>
<dbReference type="Proteomes" id="UP000050794">
    <property type="component" value="Unassembled WGS sequence"/>
</dbReference>
<dbReference type="EMBL" id="UYWY01024542">
    <property type="protein sequence ID" value="VDM48864.1"/>
    <property type="molecule type" value="Genomic_DNA"/>
</dbReference>
<dbReference type="WBParaSite" id="TCNE_0001754401-mRNA-1">
    <property type="protein sequence ID" value="TCNE_0001754401-mRNA-1"/>
    <property type="gene ID" value="TCNE_0001754401"/>
</dbReference>